<dbReference type="PANTHER" id="PTHR48021">
    <property type="match status" value="1"/>
</dbReference>
<dbReference type="SUPFAM" id="SSF103473">
    <property type="entry name" value="MFS general substrate transporter"/>
    <property type="match status" value="1"/>
</dbReference>
<evidence type="ECO:0000313" key="11">
    <source>
        <dbReference type="Proteomes" id="UP000078542"/>
    </source>
</evidence>
<evidence type="ECO:0000256" key="2">
    <source>
        <dbReference type="ARBA" id="ARBA00022448"/>
    </source>
</evidence>
<keyword evidence="6 8" id="KW-1133">Transmembrane helix</keyword>
<dbReference type="PANTHER" id="PTHR48021:SF33">
    <property type="entry name" value="AT22075P-RELATED"/>
    <property type="match status" value="1"/>
</dbReference>
<dbReference type="GO" id="GO:0005886">
    <property type="term" value="C:plasma membrane"/>
    <property type="evidence" value="ECO:0007669"/>
    <property type="project" value="UniProtKB-SubCell"/>
</dbReference>
<feature type="transmembrane region" description="Helical" evidence="8">
    <location>
        <begin position="119"/>
        <end position="140"/>
    </location>
</feature>
<feature type="transmembrane region" description="Helical" evidence="8">
    <location>
        <begin position="263"/>
        <end position="282"/>
    </location>
</feature>
<dbReference type="Proteomes" id="UP000078542">
    <property type="component" value="Unassembled WGS sequence"/>
</dbReference>
<dbReference type="InterPro" id="IPR020846">
    <property type="entry name" value="MFS_dom"/>
</dbReference>
<evidence type="ECO:0000256" key="1">
    <source>
        <dbReference type="ARBA" id="ARBA00004651"/>
    </source>
</evidence>
<evidence type="ECO:0000313" key="10">
    <source>
        <dbReference type="EMBL" id="KYM99007.1"/>
    </source>
</evidence>
<reference evidence="10 11" key="1">
    <citation type="submission" date="2016-03" db="EMBL/GenBank/DDBJ databases">
        <title>Cyphomyrmex costatus WGS genome.</title>
        <authorList>
            <person name="Nygaard S."/>
            <person name="Hu H."/>
            <person name="Boomsma J."/>
            <person name="Zhang G."/>
        </authorList>
    </citation>
    <scope>NUCLEOTIDE SEQUENCE [LARGE SCALE GENOMIC DNA]</scope>
    <source>
        <strain evidence="10">MS0001</strain>
        <tissue evidence="10">Whole body</tissue>
    </source>
</reference>
<feature type="transmembrane region" description="Helical" evidence="8">
    <location>
        <begin position="152"/>
        <end position="170"/>
    </location>
</feature>
<dbReference type="Pfam" id="PF00083">
    <property type="entry name" value="Sugar_tr"/>
    <property type="match status" value="1"/>
</dbReference>
<gene>
    <name evidence="10" type="ORF">ALC62_10268</name>
</gene>
<feature type="transmembrane region" description="Helical" evidence="8">
    <location>
        <begin position="420"/>
        <end position="448"/>
    </location>
</feature>
<feature type="transmembrane region" description="Helical" evidence="8">
    <location>
        <begin position="327"/>
        <end position="349"/>
    </location>
</feature>
<feature type="transmembrane region" description="Helical" evidence="8">
    <location>
        <begin position="361"/>
        <end position="385"/>
    </location>
</feature>
<feature type="domain" description="Major facilitator superfamily (MFS) profile" evidence="9">
    <location>
        <begin position="1"/>
        <end position="452"/>
    </location>
</feature>
<evidence type="ECO:0000256" key="5">
    <source>
        <dbReference type="ARBA" id="ARBA00022692"/>
    </source>
</evidence>
<feature type="transmembrane region" description="Helical" evidence="8">
    <location>
        <begin position="94"/>
        <end position="113"/>
    </location>
</feature>
<evidence type="ECO:0000256" key="6">
    <source>
        <dbReference type="ARBA" id="ARBA00022989"/>
    </source>
</evidence>
<keyword evidence="5 8" id="KW-0812">Transmembrane</keyword>
<dbReference type="STRING" id="456900.A0A151IEK9"/>
<evidence type="ECO:0000256" key="3">
    <source>
        <dbReference type="ARBA" id="ARBA00022475"/>
    </source>
</evidence>
<keyword evidence="11" id="KW-1185">Reference proteome</keyword>
<proteinExistence type="predicted"/>
<dbReference type="InterPro" id="IPR036259">
    <property type="entry name" value="MFS_trans_sf"/>
</dbReference>
<dbReference type="AlphaFoldDB" id="A0A151IEK9"/>
<feature type="transmembrane region" description="Helical" evidence="8">
    <location>
        <begin position="12"/>
        <end position="40"/>
    </location>
</feature>
<protein>
    <submittedName>
        <fullName evidence="10">Facilitated trehalose transporter Tret1</fullName>
    </submittedName>
</protein>
<dbReference type="PROSITE" id="PS50850">
    <property type="entry name" value="MFS"/>
    <property type="match status" value="1"/>
</dbReference>
<evidence type="ECO:0000256" key="7">
    <source>
        <dbReference type="ARBA" id="ARBA00023136"/>
    </source>
</evidence>
<keyword evidence="3" id="KW-1003">Cell membrane</keyword>
<organism evidence="10 11">
    <name type="scientific">Cyphomyrmex costatus</name>
    <dbReference type="NCBI Taxonomy" id="456900"/>
    <lineage>
        <taxon>Eukaryota</taxon>
        <taxon>Metazoa</taxon>
        <taxon>Ecdysozoa</taxon>
        <taxon>Arthropoda</taxon>
        <taxon>Hexapoda</taxon>
        <taxon>Insecta</taxon>
        <taxon>Pterygota</taxon>
        <taxon>Neoptera</taxon>
        <taxon>Endopterygota</taxon>
        <taxon>Hymenoptera</taxon>
        <taxon>Apocrita</taxon>
        <taxon>Aculeata</taxon>
        <taxon>Formicoidea</taxon>
        <taxon>Formicidae</taxon>
        <taxon>Myrmicinae</taxon>
        <taxon>Cyphomyrmex</taxon>
    </lineage>
</organism>
<dbReference type="GO" id="GO:0022857">
    <property type="term" value="F:transmembrane transporter activity"/>
    <property type="evidence" value="ECO:0007669"/>
    <property type="project" value="InterPro"/>
</dbReference>
<feature type="transmembrane region" description="Helical" evidence="8">
    <location>
        <begin position="176"/>
        <end position="197"/>
    </location>
</feature>
<dbReference type="FunFam" id="1.20.1250.20:FF:000218">
    <property type="entry name" value="facilitated trehalose transporter Tret1"/>
    <property type="match status" value="1"/>
</dbReference>
<dbReference type="Gene3D" id="1.20.1250.20">
    <property type="entry name" value="MFS general substrate transporter like domains"/>
    <property type="match status" value="1"/>
</dbReference>
<feature type="transmembrane region" description="Helical" evidence="8">
    <location>
        <begin position="397"/>
        <end position="414"/>
    </location>
</feature>
<dbReference type="EMBL" id="KQ977889">
    <property type="protein sequence ID" value="KYM99007.1"/>
    <property type="molecule type" value="Genomic_DNA"/>
</dbReference>
<feature type="transmembrane region" description="Helical" evidence="8">
    <location>
        <begin position="302"/>
        <end position="320"/>
    </location>
</feature>
<keyword evidence="2" id="KW-0813">Transport</keyword>
<dbReference type="InterPro" id="IPR050549">
    <property type="entry name" value="MFS_Trehalose_Transporter"/>
</dbReference>
<evidence type="ECO:0000259" key="9">
    <source>
        <dbReference type="PROSITE" id="PS50850"/>
    </source>
</evidence>
<keyword evidence="4" id="KW-0762">Sugar transport</keyword>
<accession>A0A151IEK9</accession>
<sequence>MSNILLLVSIELLKVLFIPYICICTVNQLGLSYGIVIGWASPSAQLLQSPSSPVGNEPMTDDDVSWLTGTLCLSGTITAVLTSVVPDKFSRKRLGYVLAVPIIIAWILIMLATEHTSIYVSRTLSGIAGAVTFFVVPNYVSEISCDSIRGMLASMLIFSVNTGILVAYILGGVMSFRAFPVIVIALVLLYFITFIFMPESPFYLVRQNRMHEAIRALKWLKAGNNLEAERTLSHIQMQIKETASIKSAKFSDLVKDKATIKGLIIVVGLYIGQQLCGIFAMLSNTEMIFKMSGSSLSPNMSSIIVAAIQLFGSWLATLLVERAGRRPLILLSCVGMCVCHCTIGTFYYLQNFQYEVSAYSWIPVVALSAFMILFALGMGNGPIVVMSEIFSRDVTSLASAISISVSWASAFVMTKSFTNLIALLGLHGCFFLLATFCVCNFLFCFILLPETKGRLREDIVDELNGVRCTNKNDIKHIIGSDSVHAAHV</sequence>
<keyword evidence="7 8" id="KW-0472">Membrane</keyword>
<name>A0A151IEK9_9HYME</name>
<comment type="subcellular location">
    <subcellularLocation>
        <location evidence="1">Cell membrane</location>
        <topology evidence="1">Multi-pass membrane protein</topology>
    </subcellularLocation>
</comment>
<evidence type="ECO:0000256" key="4">
    <source>
        <dbReference type="ARBA" id="ARBA00022597"/>
    </source>
</evidence>
<dbReference type="InterPro" id="IPR005828">
    <property type="entry name" value="MFS_sugar_transport-like"/>
</dbReference>
<evidence type="ECO:0000256" key="8">
    <source>
        <dbReference type="SAM" id="Phobius"/>
    </source>
</evidence>